<dbReference type="EMBL" id="CAESGF010000025">
    <property type="protein sequence ID" value="CAB4365181.1"/>
    <property type="molecule type" value="Genomic_DNA"/>
</dbReference>
<dbReference type="InterPro" id="IPR015943">
    <property type="entry name" value="WD40/YVTN_repeat-like_dom_sf"/>
</dbReference>
<dbReference type="Pfam" id="PF13360">
    <property type="entry name" value="PQQ_2"/>
    <property type="match status" value="1"/>
</dbReference>
<dbReference type="InterPro" id="IPR002372">
    <property type="entry name" value="PQQ_rpt_dom"/>
</dbReference>
<organism evidence="4">
    <name type="scientific">freshwater metagenome</name>
    <dbReference type="NCBI Taxonomy" id="449393"/>
    <lineage>
        <taxon>unclassified sequences</taxon>
        <taxon>metagenomes</taxon>
        <taxon>ecological metagenomes</taxon>
    </lineage>
</organism>
<evidence type="ECO:0000313" key="5">
    <source>
        <dbReference type="EMBL" id="CAB4852923.1"/>
    </source>
</evidence>
<proteinExistence type="predicted"/>
<dbReference type="AlphaFoldDB" id="A0A6J6SW68"/>
<dbReference type="EMBL" id="CAFBIY010000175">
    <property type="protein sequence ID" value="CAB4852923.1"/>
    <property type="molecule type" value="Genomic_DNA"/>
</dbReference>
<evidence type="ECO:0000259" key="2">
    <source>
        <dbReference type="Pfam" id="PF13360"/>
    </source>
</evidence>
<evidence type="ECO:0000313" key="4">
    <source>
        <dbReference type="EMBL" id="CAB4739141.1"/>
    </source>
</evidence>
<dbReference type="EMBL" id="CAEZYF010000023">
    <property type="protein sequence ID" value="CAB4739141.1"/>
    <property type="molecule type" value="Genomic_DNA"/>
</dbReference>
<dbReference type="SMART" id="SM00564">
    <property type="entry name" value="PQQ"/>
    <property type="match status" value="2"/>
</dbReference>
<feature type="domain" description="Pyrrolo-quinoline quinone repeat" evidence="2">
    <location>
        <begin position="401"/>
        <end position="485"/>
    </location>
</feature>
<dbReference type="EMBL" id="CAFBMT010000015">
    <property type="protein sequence ID" value="CAB4944431.1"/>
    <property type="molecule type" value="Genomic_DNA"/>
</dbReference>
<dbReference type="Gene3D" id="2.130.10.10">
    <property type="entry name" value="YVTN repeat-like/Quinoprotein amine dehydrogenase"/>
    <property type="match status" value="2"/>
</dbReference>
<protein>
    <submittedName>
        <fullName evidence="4">Unannotated protein</fullName>
    </submittedName>
</protein>
<dbReference type="SUPFAM" id="SSF50969">
    <property type="entry name" value="YVTN repeat-like/Quinoprotein amine dehydrogenase"/>
    <property type="match status" value="1"/>
</dbReference>
<feature type="region of interest" description="Disordered" evidence="1">
    <location>
        <begin position="34"/>
        <end position="82"/>
    </location>
</feature>
<dbReference type="InterPro" id="IPR011044">
    <property type="entry name" value="Quino_amine_DH_bsu"/>
</dbReference>
<reference evidence="4" key="1">
    <citation type="submission" date="2020-05" db="EMBL/GenBank/DDBJ databases">
        <authorList>
            <person name="Chiriac C."/>
            <person name="Salcher M."/>
            <person name="Ghai R."/>
            <person name="Kavagutti S V."/>
        </authorList>
    </citation>
    <scope>NUCLEOTIDE SEQUENCE</scope>
</reference>
<dbReference type="InterPro" id="IPR011047">
    <property type="entry name" value="Quinoprotein_ADH-like_sf"/>
</dbReference>
<dbReference type="EMBL" id="CAFBOL010000018">
    <property type="protein sequence ID" value="CAB4983567.1"/>
    <property type="molecule type" value="Genomic_DNA"/>
</dbReference>
<gene>
    <name evidence="4" type="ORF">UFOPK2656_02766</name>
    <name evidence="5" type="ORF">UFOPK3267_02445</name>
    <name evidence="6" type="ORF">UFOPK3651_02417</name>
    <name evidence="7" type="ORF">UFOPK3931_00961</name>
    <name evidence="3" type="ORF">UFOPK4189_02935</name>
</gene>
<evidence type="ECO:0000313" key="3">
    <source>
        <dbReference type="EMBL" id="CAB4365181.1"/>
    </source>
</evidence>
<evidence type="ECO:0000256" key="1">
    <source>
        <dbReference type="SAM" id="MobiDB-lite"/>
    </source>
</evidence>
<dbReference type="InterPro" id="IPR018391">
    <property type="entry name" value="PQQ_b-propeller_rpt"/>
</dbReference>
<accession>A0A6J6SW68</accession>
<dbReference type="SUPFAM" id="SSF50998">
    <property type="entry name" value="Quinoprotein alcohol dehydrogenase-like"/>
    <property type="match status" value="1"/>
</dbReference>
<evidence type="ECO:0000313" key="6">
    <source>
        <dbReference type="EMBL" id="CAB4944431.1"/>
    </source>
</evidence>
<feature type="compositionally biased region" description="Low complexity" evidence="1">
    <location>
        <begin position="47"/>
        <end position="76"/>
    </location>
</feature>
<feature type="compositionally biased region" description="Polar residues" evidence="1">
    <location>
        <begin position="34"/>
        <end position="46"/>
    </location>
</feature>
<name>A0A6J6SW68_9ZZZZ</name>
<evidence type="ECO:0000313" key="7">
    <source>
        <dbReference type="EMBL" id="CAB4983567.1"/>
    </source>
</evidence>
<sequence>MNQLTKQALIFAFVLALLGAGVFAVGQVISNDSSNGAVGTTPAPVNSETVGTDTVTTETASTSSTSTTSTTTTTTAPAALVDPNSFGQPWGTTVQGVLTFRGNPTRSYYGTGPIPQTKPQVLWRYPGKKMCGSSSEYGNVRTWCGTGWTGQPAVFERDGRTWLVFGAYDYKIHFVDAATGQDIIPPFPTKDLAKGNVTVDPDGFPLIYEGSRDNHFRVIAFDGAAPRELYSIDAHTPDRVHNDDWDAAALIVNDYLVEGSENSWFYGLKLNRGYATDGTVTVDPQEAFRVQGWDTQLFHDLGSKDPRRVSLEASVSISGDTAWLNNSGGLVQGWDLSSLRTGVGTVTRTFRFWTGDDSDSTIVPDAEGFLYVGVEVDRATKRNEEVGQMLKLDPRKPDNPIVWSVHLPFRVDDGVWSTPIIAGDVVLWTSKPGWIYGIDKNTGEVLWKQKINGPALSSPALVDGVLIQGDGAGILHAYDLSNPRAAPVELWSLALGGNIESTPVVWKGRIYVGTRAGFEVAVGIP</sequence>